<keyword evidence="1" id="KW-0732">Signal</keyword>
<dbReference type="AlphaFoldDB" id="A0A1D3UIC2"/>
<feature type="signal peptide" evidence="1">
    <location>
        <begin position="1"/>
        <end position="19"/>
    </location>
</feature>
<evidence type="ECO:0000259" key="2">
    <source>
        <dbReference type="Pfam" id="PF13349"/>
    </source>
</evidence>
<name>A0A1D3UIC2_TANFO</name>
<evidence type="ECO:0000256" key="1">
    <source>
        <dbReference type="SAM" id="SignalP"/>
    </source>
</evidence>
<dbReference type="EMBL" id="FMMM01000029">
    <property type="protein sequence ID" value="SCQ19882.1"/>
    <property type="molecule type" value="Genomic_DNA"/>
</dbReference>
<dbReference type="InterPro" id="IPR025164">
    <property type="entry name" value="Toastrack_DUF4097"/>
</dbReference>
<dbReference type="Proteomes" id="UP000182057">
    <property type="component" value="Unassembled WGS sequence"/>
</dbReference>
<dbReference type="RefSeq" id="WP_074449612.1">
    <property type="nucleotide sequence ID" value="NZ_FMMM01000029.1"/>
</dbReference>
<organism evidence="3 4">
    <name type="scientific">Tannerella forsythia</name>
    <name type="common">Bacteroides forsythus</name>
    <dbReference type="NCBI Taxonomy" id="28112"/>
    <lineage>
        <taxon>Bacteria</taxon>
        <taxon>Pseudomonadati</taxon>
        <taxon>Bacteroidota</taxon>
        <taxon>Bacteroidia</taxon>
        <taxon>Bacteroidales</taxon>
        <taxon>Tannerellaceae</taxon>
        <taxon>Tannerella</taxon>
    </lineage>
</organism>
<proteinExistence type="predicted"/>
<reference evidence="3 4" key="1">
    <citation type="submission" date="2016-09" db="EMBL/GenBank/DDBJ databases">
        <authorList>
            <person name="Capua I."/>
            <person name="De Benedictis P."/>
            <person name="Joannis T."/>
            <person name="Lombin L.H."/>
            <person name="Cattoli G."/>
        </authorList>
    </citation>
    <scope>NUCLEOTIDE SEQUENCE [LARGE SCALE GENOMIC DNA]</scope>
    <source>
        <strain evidence="3 4">UB20</strain>
    </source>
</reference>
<evidence type="ECO:0000313" key="4">
    <source>
        <dbReference type="Proteomes" id="UP000182057"/>
    </source>
</evidence>
<accession>A0A1D3UIC2</accession>
<feature type="chain" id="PRO_5008922466" description="DUF4097 domain-containing protein" evidence="1">
    <location>
        <begin position="20"/>
        <end position="323"/>
    </location>
</feature>
<dbReference type="OrthoDB" id="1117657at2"/>
<dbReference type="Pfam" id="PF13349">
    <property type="entry name" value="DUF4097"/>
    <property type="match status" value="1"/>
</dbReference>
<sequence precursor="true">MKKILFILAITLLATEAFAARKEYKREIVKEFSVGDNPVLSIENKYGNIRIIEGTNRKITFKIEIRGEGRTEEAARKYAESVSVDFSHSGNQVSARTKFESLNCNNCGRSVHYIVTAPKSVIPLLENKYGNIYLDNLVQPLTVELKYGDLFANALNKATIDIRYGKATMNKCKNLSIESKYSGIKIDEAGQVVADSKYDNYRIESVSDFEIETSYTDVRIGKLNKRLTADRLRYGGLKISEVAKDFSEIRVDAAYSNVKLGLTEEHAFKAALYTNYGNIDTGNLTFHNVSLKKKGCIVGTAGKSNNPNASVNISVSYGGIAFK</sequence>
<gene>
    <name evidence="3" type="ORF">TFUB20_00851</name>
</gene>
<feature type="domain" description="DUF4097" evidence="2">
    <location>
        <begin position="40"/>
        <end position="316"/>
    </location>
</feature>
<protein>
    <recommendedName>
        <fullName evidence="2">DUF4097 domain-containing protein</fullName>
    </recommendedName>
</protein>
<evidence type="ECO:0000313" key="3">
    <source>
        <dbReference type="EMBL" id="SCQ19882.1"/>
    </source>
</evidence>